<dbReference type="Pfam" id="PF00528">
    <property type="entry name" value="BPD_transp_1"/>
    <property type="match status" value="2"/>
</dbReference>
<gene>
    <name evidence="10" type="ORF">ACFSCS_07040</name>
</gene>
<protein>
    <submittedName>
        <fullName evidence="10">ABC transporter permease</fullName>
    </submittedName>
</protein>
<comment type="caution">
    <text evidence="10">The sequence shown here is derived from an EMBL/GenBank/DDBJ whole genome shotgun (WGS) entry which is preliminary data.</text>
</comment>
<comment type="subcellular location">
    <subcellularLocation>
        <location evidence="1">Cell inner membrane</location>
        <topology evidence="1">Multi-pass membrane protein</topology>
    </subcellularLocation>
    <subcellularLocation>
        <location evidence="8">Cell membrane</location>
        <topology evidence="8">Multi-pass membrane protein</topology>
    </subcellularLocation>
</comment>
<evidence type="ECO:0000256" key="4">
    <source>
        <dbReference type="ARBA" id="ARBA00022519"/>
    </source>
</evidence>
<evidence type="ECO:0000256" key="1">
    <source>
        <dbReference type="ARBA" id="ARBA00004429"/>
    </source>
</evidence>
<feature type="transmembrane region" description="Helical" evidence="8">
    <location>
        <begin position="232"/>
        <end position="257"/>
    </location>
</feature>
<keyword evidence="5 8" id="KW-0812">Transmembrane</keyword>
<dbReference type="CDD" id="cd06261">
    <property type="entry name" value="TM_PBP2"/>
    <property type="match status" value="1"/>
</dbReference>
<dbReference type="Gene3D" id="1.10.3720.10">
    <property type="entry name" value="MetI-like"/>
    <property type="match status" value="2"/>
</dbReference>
<comment type="similarity">
    <text evidence="8">Belongs to the binding-protein-dependent transport system permease family.</text>
</comment>
<proteinExistence type="inferred from homology"/>
<name>A0ABW4RV63_9ACTN</name>
<dbReference type="PANTHER" id="PTHR43357">
    <property type="entry name" value="INNER MEMBRANE ABC TRANSPORTER PERMEASE PROTEIN YDCV"/>
    <property type="match status" value="1"/>
</dbReference>
<dbReference type="InterPro" id="IPR000515">
    <property type="entry name" value="MetI-like"/>
</dbReference>
<dbReference type="InterPro" id="IPR035906">
    <property type="entry name" value="MetI-like_sf"/>
</dbReference>
<evidence type="ECO:0000259" key="9">
    <source>
        <dbReference type="PROSITE" id="PS50928"/>
    </source>
</evidence>
<feature type="transmembrane region" description="Helical" evidence="8">
    <location>
        <begin position="51"/>
        <end position="72"/>
    </location>
</feature>
<evidence type="ECO:0000313" key="10">
    <source>
        <dbReference type="EMBL" id="MFD1889944.1"/>
    </source>
</evidence>
<dbReference type="EMBL" id="JBHUFZ010000016">
    <property type="protein sequence ID" value="MFD1889944.1"/>
    <property type="molecule type" value="Genomic_DNA"/>
</dbReference>
<keyword evidence="6 8" id="KW-1133">Transmembrane helix</keyword>
<feature type="transmembrane region" description="Helical" evidence="8">
    <location>
        <begin position="125"/>
        <end position="146"/>
    </location>
</feature>
<sequence length="535" mass="54575">MSPRRRAALACLLLVLLLLALVTPVAATALGSRGRAAAVTTLSAQAPLLGNTMLLGVLQASLTLLLASRMALLATRRAPGRRLVHLACLAPLLMPPYTMALALVVTAGHNGLLRRHGGELLPSVYGLGGMVVAGSLSLLPHAYLALLAAERAVDPGLVEAARSLGLSPGQARRRVVWPRLAAVAAATWLMVFAEAITDLANPLVLGGGYEVLASRVQLAVVAESDLPAAASAALLLSVPTIVVFLLGGMVGARPIAVRGLVSLSRAPAPAQRARPDEVVLGWLVAGGVLALLGSVMVGAVVREIGVDDRPTAVHLADVVAGPHTVALGNSLLLALLVLPLCGGLALLLAWALRCGPEPLPAPARLARRLLGVLAALPGVAVGLALFMVLLRLAPNPSTAWLDPFGWGAALAVAVVHLVRTLPGTVQPVLDALDRRGQELDEAARVLGGSRRQRSRVALPVVGGALLPALVANFSRTLTAVSSVILLSNSHVPLLSVRALVESGSGRVGSACAMAVCLAAVTGAVTLVCAPGRGRP</sequence>
<evidence type="ECO:0000256" key="2">
    <source>
        <dbReference type="ARBA" id="ARBA00022448"/>
    </source>
</evidence>
<evidence type="ECO:0000313" key="11">
    <source>
        <dbReference type="Proteomes" id="UP001597326"/>
    </source>
</evidence>
<keyword evidence="2 8" id="KW-0813">Transport</keyword>
<dbReference type="SUPFAM" id="SSF161098">
    <property type="entry name" value="MetI-like"/>
    <property type="match status" value="2"/>
</dbReference>
<organism evidence="10 11">
    <name type="scientific">Luteococcus peritonei</name>
    <dbReference type="NCBI Taxonomy" id="88874"/>
    <lineage>
        <taxon>Bacteria</taxon>
        <taxon>Bacillati</taxon>
        <taxon>Actinomycetota</taxon>
        <taxon>Actinomycetes</taxon>
        <taxon>Propionibacteriales</taxon>
        <taxon>Propionibacteriaceae</taxon>
        <taxon>Luteococcus</taxon>
    </lineage>
</organism>
<feature type="transmembrane region" description="Helical" evidence="8">
    <location>
        <begin position="372"/>
        <end position="392"/>
    </location>
</feature>
<dbReference type="PROSITE" id="PS50928">
    <property type="entry name" value="ABC_TM1"/>
    <property type="match status" value="2"/>
</dbReference>
<evidence type="ECO:0000256" key="8">
    <source>
        <dbReference type="RuleBase" id="RU363032"/>
    </source>
</evidence>
<feature type="domain" description="ABC transmembrane type-1" evidence="9">
    <location>
        <begin position="327"/>
        <end position="528"/>
    </location>
</feature>
<dbReference type="Proteomes" id="UP001597326">
    <property type="component" value="Unassembled WGS sequence"/>
</dbReference>
<feature type="transmembrane region" description="Helical" evidence="8">
    <location>
        <begin position="176"/>
        <end position="196"/>
    </location>
</feature>
<feature type="transmembrane region" description="Helical" evidence="8">
    <location>
        <begin position="456"/>
        <end position="487"/>
    </location>
</feature>
<feature type="transmembrane region" description="Helical" evidence="8">
    <location>
        <begin position="507"/>
        <end position="529"/>
    </location>
</feature>
<evidence type="ECO:0000256" key="6">
    <source>
        <dbReference type="ARBA" id="ARBA00022989"/>
    </source>
</evidence>
<keyword evidence="7 8" id="KW-0472">Membrane</keyword>
<accession>A0ABW4RV63</accession>
<keyword evidence="4" id="KW-0997">Cell inner membrane</keyword>
<dbReference type="PANTHER" id="PTHR43357:SF4">
    <property type="entry name" value="INNER MEMBRANE ABC TRANSPORTER PERMEASE PROTEIN YDCV"/>
    <property type="match status" value="1"/>
</dbReference>
<feature type="transmembrane region" description="Helical" evidence="8">
    <location>
        <begin position="278"/>
        <end position="301"/>
    </location>
</feature>
<reference evidence="11" key="1">
    <citation type="journal article" date="2019" name="Int. J. Syst. Evol. Microbiol.">
        <title>The Global Catalogue of Microorganisms (GCM) 10K type strain sequencing project: providing services to taxonomists for standard genome sequencing and annotation.</title>
        <authorList>
            <consortium name="The Broad Institute Genomics Platform"/>
            <consortium name="The Broad Institute Genome Sequencing Center for Infectious Disease"/>
            <person name="Wu L."/>
            <person name="Ma J."/>
        </authorList>
    </citation>
    <scope>NUCLEOTIDE SEQUENCE [LARGE SCALE GENOMIC DNA]</scope>
    <source>
        <strain evidence="11">CAIM 431</strain>
    </source>
</reference>
<feature type="transmembrane region" description="Helical" evidence="8">
    <location>
        <begin position="84"/>
        <end position="105"/>
    </location>
</feature>
<feature type="transmembrane region" description="Helical" evidence="8">
    <location>
        <begin position="404"/>
        <end position="425"/>
    </location>
</feature>
<evidence type="ECO:0000256" key="5">
    <source>
        <dbReference type="ARBA" id="ARBA00022692"/>
    </source>
</evidence>
<keyword evidence="11" id="KW-1185">Reference proteome</keyword>
<evidence type="ECO:0000256" key="3">
    <source>
        <dbReference type="ARBA" id="ARBA00022475"/>
    </source>
</evidence>
<feature type="transmembrane region" description="Helical" evidence="8">
    <location>
        <begin position="331"/>
        <end position="352"/>
    </location>
</feature>
<keyword evidence="3" id="KW-1003">Cell membrane</keyword>
<feature type="domain" description="ABC transmembrane type-1" evidence="9">
    <location>
        <begin position="49"/>
        <end position="247"/>
    </location>
</feature>
<evidence type="ECO:0000256" key="7">
    <source>
        <dbReference type="ARBA" id="ARBA00023136"/>
    </source>
</evidence>
<dbReference type="RefSeq" id="WP_343872875.1">
    <property type="nucleotide sequence ID" value="NZ_BAAAIX010000013.1"/>
</dbReference>